<dbReference type="AlphaFoldDB" id="A0AAV7W0L5"/>
<gene>
    <name evidence="1" type="ORF">NDU88_001640</name>
</gene>
<reference evidence="1" key="1">
    <citation type="journal article" date="2022" name="bioRxiv">
        <title>Sequencing and chromosome-scale assembly of the giantPleurodeles waltlgenome.</title>
        <authorList>
            <person name="Brown T."/>
            <person name="Elewa A."/>
            <person name="Iarovenko S."/>
            <person name="Subramanian E."/>
            <person name="Araus A.J."/>
            <person name="Petzold A."/>
            <person name="Susuki M."/>
            <person name="Suzuki K.-i.T."/>
            <person name="Hayashi T."/>
            <person name="Toyoda A."/>
            <person name="Oliveira C."/>
            <person name="Osipova E."/>
            <person name="Leigh N.D."/>
            <person name="Simon A."/>
            <person name="Yun M.H."/>
        </authorList>
    </citation>
    <scope>NUCLEOTIDE SEQUENCE</scope>
    <source>
        <strain evidence="1">20211129_DDA</strain>
        <tissue evidence="1">Liver</tissue>
    </source>
</reference>
<name>A0AAV7W0L5_PLEWA</name>
<keyword evidence="2" id="KW-1185">Reference proteome</keyword>
<evidence type="ECO:0000313" key="2">
    <source>
        <dbReference type="Proteomes" id="UP001066276"/>
    </source>
</evidence>
<organism evidence="1 2">
    <name type="scientific">Pleurodeles waltl</name>
    <name type="common">Iberian ribbed newt</name>
    <dbReference type="NCBI Taxonomy" id="8319"/>
    <lineage>
        <taxon>Eukaryota</taxon>
        <taxon>Metazoa</taxon>
        <taxon>Chordata</taxon>
        <taxon>Craniata</taxon>
        <taxon>Vertebrata</taxon>
        <taxon>Euteleostomi</taxon>
        <taxon>Amphibia</taxon>
        <taxon>Batrachia</taxon>
        <taxon>Caudata</taxon>
        <taxon>Salamandroidea</taxon>
        <taxon>Salamandridae</taxon>
        <taxon>Pleurodelinae</taxon>
        <taxon>Pleurodeles</taxon>
    </lineage>
</organism>
<sequence length="110" mass="12224">MPAQIMTFAYCRYAKYLAQEEPRKTATNGRFTLEYQRGSTHRAQRVTTLGAPALKVTGKRDKNVVTPVDVCHGEEQDGGSEGLHGFPAVFLRTALWCQPVLFFPTEAGPH</sequence>
<comment type="caution">
    <text evidence="1">The sequence shown here is derived from an EMBL/GenBank/DDBJ whole genome shotgun (WGS) entry which is preliminary data.</text>
</comment>
<dbReference type="Proteomes" id="UP001066276">
    <property type="component" value="Chromosome 1_2"/>
</dbReference>
<protein>
    <submittedName>
        <fullName evidence="1">Uncharacterized protein</fullName>
    </submittedName>
</protein>
<dbReference type="EMBL" id="JANPWB010000002">
    <property type="protein sequence ID" value="KAJ1206231.1"/>
    <property type="molecule type" value="Genomic_DNA"/>
</dbReference>
<proteinExistence type="predicted"/>
<accession>A0AAV7W0L5</accession>
<evidence type="ECO:0000313" key="1">
    <source>
        <dbReference type="EMBL" id="KAJ1206231.1"/>
    </source>
</evidence>